<gene>
    <name evidence="2" type="ORF">H6F99_10340</name>
</gene>
<protein>
    <submittedName>
        <fullName evidence="2">Uncharacterized protein</fullName>
    </submittedName>
</protein>
<dbReference type="EMBL" id="JACJQT010000022">
    <property type="protein sequence ID" value="MBD2278679.1"/>
    <property type="molecule type" value="Genomic_DNA"/>
</dbReference>
<evidence type="ECO:0000256" key="1">
    <source>
        <dbReference type="SAM" id="MobiDB-lite"/>
    </source>
</evidence>
<dbReference type="Proteomes" id="UP000606721">
    <property type="component" value="Unassembled WGS sequence"/>
</dbReference>
<organism evidence="2 3">
    <name type="scientific">Aphanizomenon flos-aquae FACHB-1040</name>
    <dbReference type="NCBI Taxonomy" id="2692887"/>
    <lineage>
        <taxon>Bacteria</taxon>
        <taxon>Bacillati</taxon>
        <taxon>Cyanobacteriota</taxon>
        <taxon>Cyanophyceae</taxon>
        <taxon>Nostocales</taxon>
        <taxon>Aphanizomenonaceae</taxon>
        <taxon>Aphanizomenon</taxon>
    </lineage>
</organism>
<reference evidence="2 3" key="1">
    <citation type="journal article" date="2020" name="ISME J.">
        <title>Comparative genomics reveals insights into cyanobacterial evolution and habitat adaptation.</title>
        <authorList>
            <person name="Chen M.Y."/>
            <person name="Teng W.K."/>
            <person name="Zhao L."/>
            <person name="Hu C.X."/>
            <person name="Zhou Y.K."/>
            <person name="Han B.P."/>
            <person name="Song L.R."/>
            <person name="Shu W.S."/>
        </authorList>
    </citation>
    <scope>NUCLEOTIDE SEQUENCE [LARGE SCALE GENOMIC DNA]</scope>
    <source>
        <strain evidence="2 3">FACHB-1040</strain>
    </source>
</reference>
<accession>A0ABR8BUR1</accession>
<keyword evidence="3" id="KW-1185">Reference proteome</keyword>
<evidence type="ECO:0000313" key="3">
    <source>
        <dbReference type="Proteomes" id="UP000606721"/>
    </source>
</evidence>
<feature type="region of interest" description="Disordered" evidence="1">
    <location>
        <begin position="47"/>
        <end position="68"/>
    </location>
</feature>
<proteinExistence type="predicted"/>
<evidence type="ECO:0000313" key="2">
    <source>
        <dbReference type="EMBL" id="MBD2278679.1"/>
    </source>
</evidence>
<name>A0ABR8BUR1_APHFL</name>
<sequence length="68" mass="7434">MPHSLKNGGLGDWFPNSPPDFSWKCKDFEDLNAIALHFISRSNRGRKKSTTVLSVGQEADTVPSGQCG</sequence>
<dbReference type="RefSeq" id="WP_190382988.1">
    <property type="nucleotide sequence ID" value="NZ_JACJQT010000022.1"/>
</dbReference>
<comment type="caution">
    <text evidence="2">The sequence shown here is derived from an EMBL/GenBank/DDBJ whole genome shotgun (WGS) entry which is preliminary data.</text>
</comment>